<dbReference type="EMBL" id="CAJSLV010000102">
    <property type="protein sequence ID" value="CAG6398287.1"/>
    <property type="molecule type" value="Genomic_DNA"/>
</dbReference>
<gene>
    <name evidence="1" type="ORF">SCOCK_690004</name>
</gene>
<comment type="caution">
    <text evidence="1">The sequence shown here is derived from an EMBL/GenBank/DDBJ whole genome shotgun (WGS) entry which is preliminary data.</text>
</comment>
<proteinExistence type="predicted"/>
<dbReference type="Proteomes" id="UP001152519">
    <property type="component" value="Unassembled WGS sequence"/>
</dbReference>
<protein>
    <submittedName>
        <fullName evidence="1">Uncharacterized protein</fullName>
    </submittedName>
</protein>
<evidence type="ECO:0000313" key="2">
    <source>
        <dbReference type="Proteomes" id="UP001152519"/>
    </source>
</evidence>
<accession>A0A9W4E2L0</accession>
<dbReference type="AlphaFoldDB" id="A0A9W4E2L0"/>
<reference evidence="1" key="1">
    <citation type="submission" date="2021-05" db="EMBL/GenBank/DDBJ databases">
        <authorList>
            <person name="Arsene-Ploetze F."/>
        </authorList>
    </citation>
    <scope>NUCLEOTIDE SEQUENCE</scope>
    <source>
        <strain evidence="1">DSM 42138</strain>
    </source>
</reference>
<organism evidence="1 2">
    <name type="scientific">Actinacidiphila cocklensis</name>
    <dbReference type="NCBI Taxonomy" id="887465"/>
    <lineage>
        <taxon>Bacteria</taxon>
        <taxon>Bacillati</taxon>
        <taxon>Actinomycetota</taxon>
        <taxon>Actinomycetes</taxon>
        <taxon>Kitasatosporales</taxon>
        <taxon>Streptomycetaceae</taxon>
        <taxon>Actinacidiphila</taxon>
    </lineage>
</organism>
<sequence>MECPTLADAHPSPCFISPCVTPGTPDVRCSISPHSSSMAVPPSDLPRAPYSKAMDHSYCYSLTVAIVNVSYIDAAILLQPCIFLGLKFIFSDIARLGLDVMSHISVGVE</sequence>
<evidence type="ECO:0000313" key="1">
    <source>
        <dbReference type="EMBL" id="CAG6398287.1"/>
    </source>
</evidence>
<keyword evidence="2" id="KW-1185">Reference proteome</keyword>
<name>A0A9W4E2L0_9ACTN</name>